<protein>
    <submittedName>
        <fullName evidence="1">Uncharacterized protein</fullName>
    </submittedName>
</protein>
<evidence type="ECO:0000313" key="1">
    <source>
        <dbReference type="EMBL" id="SVC84802.1"/>
    </source>
</evidence>
<feature type="non-terminal residue" evidence="1">
    <location>
        <position position="1"/>
    </location>
</feature>
<dbReference type="EMBL" id="UINC01114475">
    <property type="protein sequence ID" value="SVC84802.1"/>
    <property type="molecule type" value="Genomic_DNA"/>
</dbReference>
<reference evidence="1" key="1">
    <citation type="submission" date="2018-05" db="EMBL/GenBank/DDBJ databases">
        <authorList>
            <person name="Lanie J.A."/>
            <person name="Ng W.-L."/>
            <person name="Kazmierczak K.M."/>
            <person name="Andrzejewski T.M."/>
            <person name="Davidsen T.M."/>
            <person name="Wayne K.J."/>
            <person name="Tettelin H."/>
            <person name="Glass J.I."/>
            <person name="Rusch D."/>
            <person name="Podicherti R."/>
            <person name="Tsui H.-C.T."/>
            <person name="Winkler M.E."/>
        </authorList>
    </citation>
    <scope>NUCLEOTIDE SEQUENCE</scope>
</reference>
<accession>A0A382QJB9</accession>
<sequence length="35" mass="4182">KKNWSWIEECQLISEGIRRRVLEHTITHGGYLSQL</sequence>
<gene>
    <name evidence="1" type="ORF">METZ01_LOCUS337656</name>
</gene>
<proteinExistence type="predicted"/>
<name>A0A382QJB9_9ZZZZ</name>
<organism evidence="1">
    <name type="scientific">marine metagenome</name>
    <dbReference type="NCBI Taxonomy" id="408172"/>
    <lineage>
        <taxon>unclassified sequences</taxon>
        <taxon>metagenomes</taxon>
        <taxon>ecological metagenomes</taxon>
    </lineage>
</organism>
<dbReference type="AlphaFoldDB" id="A0A382QJB9"/>